<dbReference type="InterPro" id="IPR013519">
    <property type="entry name" value="Int_alpha_beta-p"/>
</dbReference>
<dbReference type="PRINTS" id="PR01185">
    <property type="entry name" value="INTEGRINA"/>
</dbReference>
<name>A0A2C9D5I2_9HYPH</name>
<gene>
    <name evidence="5" type="primary">hlyA</name>
    <name evidence="5" type="ORF">HDIA_1952</name>
</gene>
<protein>
    <submittedName>
        <fullName evidence="5">Hemolysin, plasmid</fullName>
    </submittedName>
</protein>
<sequence length="975" mass="98725">MVTIIRGDGDDIITTGAEDDTILAGNGNNDVDAGDGDNSIATGNGNDHIVALYGDDMIIDAGGNNFIDAGYGNNSISTGYGIDVIHTYDGDDVIRSLGGNNFIFVGNGNNFVQTGAGADSINTGSGDDQISSGAGNDTVNAGAGMNHVNLADGDDTVTHRLWDDSFSWYAGGPGHDTFRLLLTHNEALDAGVQAEVARLTTAFADGDSGLLTSHLFNFQLNAFEQMDVIAPVIAVDDTATTDEETAISIDVLANDYNPLKPVGDLKITDFKVILGVGFIPNSEVAAAFSISPDGKSLDFSPSGSFDFIGSRFDGPTIKLEYTVRDDLGFEDRSILAVKIDGVNDAPIANPIDLGQVSADHQPIYLHLDDGVIDPDITDILDFENITATDDLGNSVTIQRNSLQLDPRQFYSELSAGESRTVTINYDIVDGTTSVHNTATLVVNGVQQGSESVLLSEIASGNGGFKIIGEEPRDEAGSTVANAGDINGDGYADLLITARGPYYDDAFVTKVYVVFGGDDLSPAGGTIELADIAAGNGGFEIVGGTASDQYGESVASAGDVNGDGFDDMIIGAPRADDGGQNSGAAYVVFGADGLSPAGGSIDLADISAGIGGFKIIGANMNDAAGQSVASAGDINGDGIDDLIIGATGESSGGAGAGGAFVVYGADGLSPAGGIIDLDNVAAGTGGFKIIGENTWDNAGTSVAWAGDVNNDGIDDVIIGATQTAPGGVENSGAAYVVYGQQDLQPASGVVNLDDIAAGIGGFKIDADMDDWEIYNRNIAQSVSAAGDINGDGYGDVIVGAPTANGLLGAAYVVFGGDAFAPAGGQVHLQDVIYGNGGFVILESFGGSDRASLGGSVSPAGDVNGDGMDDLIVGAQLEGGGFYLPSPGAAYVVLGSTNVQTDDGRIYTDDLANGIGGFKIIAEGSGDNLGQSVSAAGDVNGDGYDDLIVGAPFNNEGGTEAGAGYIIYGHADGDALV</sequence>
<dbReference type="InterPro" id="IPR001343">
    <property type="entry name" value="Hemolysn_Ca-bd"/>
</dbReference>
<dbReference type="PANTHER" id="PTHR23221:SF7">
    <property type="entry name" value="PHOSPHATIDYLINOSITOL-GLYCAN-SPECIFIC PHOSPHOLIPASE D"/>
    <property type="match status" value="1"/>
</dbReference>
<dbReference type="AlphaFoldDB" id="A0A2C9D5I2"/>
<evidence type="ECO:0000256" key="4">
    <source>
        <dbReference type="ARBA" id="ARBA00023180"/>
    </source>
</evidence>
<keyword evidence="1" id="KW-0732">Signal</keyword>
<dbReference type="InterPro" id="IPR028994">
    <property type="entry name" value="Integrin_alpha_N"/>
</dbReference>
<proteinExistence type="predicted"/>
<evidence type="ECO:0000256" key="3">
    <source>
        <dbReference type="ARBA" id="ARBA00022801"/>
    </source>
</evidence>
<accession>A0A2C9D5I2</accession>
<evidence type="ECO:0000313" key="5">
    <source>
        <dbReference type="EMBL" id="SON55493.1"/>
    </source>
</evidence>
<dbReference type="PANTHER" id="PTHR23221">
    <property type="entry name" value="GLYCOSYLPHOSPHATIDYLINOSITOL PHOSPHOLIPASE D"/>
    <property type="match status" value="1"/>
</dbReference>
<dbReference type="GO" id="GO:0016787">
    <property type="term" value="F:hydrolase activity"/>
    <property type="evidence" value="ECO:0007669"/>
    <property type="project" value="UniProtKB-KW"/>
</dbReference>
<dbReference type="SUPFAM" id="SSF69318">
    <property type="entry name" value="Integrin alpha N-terminal domain"/>
    <property type="match status" value="1"/>
</dbReference>
<dbReference type="OrthoDB" id="9342475at2"/>
<dbReference type="EMBL" id="LT960614">
    <property type="protein sequence ID" value="SON55493.1"/>
    <property type="molecule type" value="Genomic_DNA"/>
</dbReference>
<dbReference type="InterPro" id="IPR000413">
    <property type="entry name" value="Integrin_alpha"/>
</dbReference>
<dbReference type="GO" id="GO:0008305">
    <property type="term" value="C:integrin complex"/>
    <property type="evidence" value="ECO:0007669"/>
    <property type="project" value="InterPro"/>
</dbReference>
<dbReference type="GO" id="GO:0005509">
    <property type="term" value="F:calcium ion binding"/>
    <property type="evidence" value="ECO:0007669"/>
    <property type="project" value="InterPro"/>
</dbReference>
<dbReference type="Gene3D" id="2.130.10.130">
    <property type="entry name" value="Integrin alpha, N-terminal"/>
    <property type="match status" value="4"/>
</dbReference>
<organism evidence="5 6">
    <name type="scientific">Hartmannibacter diazotrophicus</name>
    <dbReference type="NCBI Taxonomy" id="1482074"/>
    <lineage>
        <taxon>Bacteria</taxon>
        <taxon>Pseudomonadati</taxon>
        <taxon>Pseudomonadota</taxon>
        <taxon>Alphaproteobacteria</taxon>
        <taxon>Hyphomicrobiales</taxon>
        <taxon>Pleomorphomonadaceae</taxon>
        <taxon>Hartmannibacter</taxon>
    </lineage>
</organism>
<dbReference type="KEGG" id="hdi:HDIA_1952"/>
<dbReference type="Pfam" id="PF00353">
    <property type="entry name" value="HemolysinCabind"/>
    <property type="match status" value="3"/>
</dbReference>
<keyword evidence="2" id="KW-0677">Repeat</keyword>
<dbReference type="InterPro" id="IPR011049">
    <property type="entry name" value="Serralysin-like_metalloprot_C"/>
</dbReference>
<dbReference type="Pfam" id="PF17963">
    <property type="entry name" value="Big_9"/>
    <property type="match status" value="1"/>
</dbReference>
<dbReference type="InterPro" id="IPR013517">
    <property type="entry name" value="FG-GAP"/>
</dbReference>
<dbReference type="Gene3D" id="2.160.20.160">
    <property type="match status" value="1"/>
</dbReference>
<dbReference type="RefSeq" id="WP_099555997.1">
    <property type="nucleotide sequence ID" value="NZ_LT960614.1"/>
</dbReference>
<dbReference type="Pfam" id="PF01839">
    <property type="entry name" value="FG-GAP"/>
    <property type="match status" value="7"/>
</dbReference>
<dbReference type="SMART" id="SM00191">
    <property type="entry name" value="Int_alpha"/>
    <property type="match status" value="7"/>
</dbReference>
<evidence type="ECO:0000256" key="1">
    <source>
        <dbReference type="ARBA" id="ARBA00022729"/>
    </source>
</evidence>
<keyword evidence="4" id="KW-0325">Glycoprotein</keyword>
<evidence type="ECO:0000313" key="6">
    <source>
        <dbReference type="Proteomes" id="UP000223606"/>
    </source>
</evidence>
<keyword evidence="6" id="KW-1185">Reference proteome</keyword>
<reference evidence="6" key="1">
    <citation type="submission" date="2017-09" db="EMBL/GenBank/DDBJ databases">
        <title>Genome sequence of Nannocystis excedens DSM 71.</title>
        <authorList>
            <person name="Blom J."/>
        </authorList>
    </citation>
    <scope>NUCLEOTIDE SEQUENCE [LARGE SCALE GENOMIC DNA]</scope>
    <source>
        <strain evidence="6">type strain: E19</strain>
    </source>
</reference>
<dbReference type="GO" id="GO:0007155">
    <property type="term" value="P:cell adhesion"/>
    <property type="evidence" value="ECO:0007669"/>
    <property type="project" value="InterPro"/>
</dbReference>
<dbReference type="PROSITE" id="PS51470">
    <property type="entry name" value="FG_GAP"/>
    <property type="match status" value="6"/>
</dbReference>
<keyword evidence="3" id="KW-0378">Hydrolase</keyword>
<dbReference type="Proteomes" id="UP000223606">
    <property type="component" value="Chromosome 1"/>
</dbReference>
<evidence type="ECO:0000256" key="2">
    <source>
        <dbReference type="ARBA" id="ARBA00022737"/>
    </source>
</evidence>
<dbReference type="SUPFAM" id="SSF51120">
    <property type="entry name" value="beta-Roll"/>
    <property type="match status" value="1"/>
</dbReference>